<organism evidence="6 7">
    <name type="scientific">Thermococcus waiotapuensis</name>
    <dbReference type="NCBI Taxonomy" id="90909"/>
    <lineage>
        <taxon>Archaea</taxon>
        <taxon>Methanobacteriati</taxon>
        <taxon>Methanobacteriota</taxon>
        <taxon>Thermococci</taxon>
        <taxon>Thermococcales</taxon>
        <taxon>Thermococcaceae</taxon>
        <taxon>Thermococcus</taxon>
    </lineage>
</organism>
<evidence type="ECO:0000256" key="1">
    <source>
        <dbReference type="ARBA" id="ARBA00001946"/>
    </source>
</evidence>
<comment type="similarity">
    <text evidence="2">Belongs to the HAD-like hydrolase superfamily.</text>
</comment>
<keyword evidence="5" id="KW-0460">Magnesium</keyword>
<reference evidence="6 7" key="1">
    <citation type="submission" date="2023-08" db="EMBL/GenBank/DDBJ databases">
        <title>Draft genome sequence of Thermococcus waiotapuensis WT1T, a thermophilic sulphur-dependent archaeon from order Thermococcales.</title>
        <authorList>
            <person name="Manners S.H."/>
            <person name="Carere C.R."/>
            <person name="Dhami M.K."/>
            <person name="Dobson R.C.J."/>
            <person name="Stott M.B."/>
        </authorList>
    </citation>
    <scope>NUCLEOTIDE SEQUENCE [LARGE SCALE GENOMIC DNA]</scope>
    <source>
        <strain evidence="6 7">WT1</strain>
    </source>
</reference>
<keyword evidence="7" id="KW-1185">Reference proteome</keyword>
<evidence type="ECO:0000256" key="3">
    <source>
        <dbReference type="ARBA" id="ARBA00022723"/>
    </source>
</evidence>
<dbReference type="Proteomes" id="UP001245683">
    <property type="component" value="Unassembled WGS sequence"/>
</dbReference>
<dbReference type="GO" id="GO:0016791">
    <property type="term" value="F:phosphatase activity"/>
    <property type="evidence" value="ECO:0007669"/>
    <property type="project" value="TreeGrafter"/>
</dbReference>
<dbReference type="Pfam" id="PF00702">
    <property type="entry name" value="Hydrolase"/>
    <property type="match status" value="1"/>
</dbReference>
<dbReference type="Gene3D" id="3.40.50.1000">
    <property type="entry name" value="HAD superfamily/HAD-like"/>
    <property type="match status" value="1"/>
</dbReference>
<accession>A0AAE4T4K8</accession>
<comment type="cofactor">
    <cofactor evidence="1">
        <name>Mg(2+)</name>
        <dbReference type="ChEBI" id="CHEBI:18420"/>
    </cofactor>
</comment>
<name>A0AAE4T4K8_9EURY</name>
<dbReference type="EMBL" id="JAVDZE010000010">
    <property type="protein sequence ID" value="MDV3104856.1"/>
    <property type="molecule type" value="Genomic_DNA"/>
</dbReference>
<dbReference type="InterPro" id="IPR051400">
    <property type="entry name" value="HAD-like_hydrolase"/>
</dbReference>
<dbReference type="NCBIfam" id="TIGR01549">
    <property type="entry name" value="HAD-SF-IA-v1"/>
    <property type="match status" value="1"/>
</dbReference>
<keyword evidence="4 6" id="KW-0378">Hydrolase</keyword>
<dbReference type="GO" id="GO:0046872">
    <property type="term" value="F:metal ion binding"/>
    <property type="evidence" value="ECO:0007669"/>
    <property type="project" value="UniProtKB-KW"/>
</dbReference>
<dbReference type="SFLD" id="SFLDG01129">
    <property type="entry name" value="C1.5:_HAD__Beta-PGM__Phosphata"/>
    <property type="match status" value="1"/>
</dbReference>
<evidence type="ECO:0000256" key="5">
    <source>
        <dbReference type="ARBA" id="ARBA00022842"/>
    </source>
</evidence>
<proteinExistence type="inferred from homology"/>
<dbReference type="PANTHER" id="PTHR46470:SF2">
    <property type="entry name" value="GLYCERALDEHYDE 3-PHOSPHATE PHOSPHATASE"/>
    <property type="match status" value="1"/>
</dbReference>
<dbReference type="GO" id="GO:0044281">
    <property type="term" value="P:small molecule metabolic process"/>
    <property type="evidence" value="ECO:0007669"/>
    <property type="project" value="UniProtKB-ARBA"/>
</dbReference>
<evidence type="ECO:0000256" key="2">
    <source>
        <dbReference type="ARBA" id="ARBA00007958"/>
    </source>
</evidence>
<comment type="caution">
    <text evidence="6">The sequence shown here is derived from an EMBL/GenBank/DDBJ whole genome shotgun (WGS) entry which is preliminary data.</text>
</comment>
<protein>
    <submittedName>
        <fullName evidence="6">HAD family hydrolase</fullName>
        <ecNumber evidence="6">3.1.3.-</ecNumber>
    </submittedName>
</protein>
<dbReference type="Gene3D" id="1.10.150.520">
    <property type="match status" value="1"/>
</dbReference>
<evidence type="ECO:0000256" key="4">
    <source>
        <dbReference type="ARBA" id="ARBA00022801"/>
    </source>
</evidence>
<gene>
    <name evidence="6" type="ORF">RBI02_09970</name>
</gene>
<dbReference type="PANTHER" id="PTHR46470">
    <property type="entry name" value="N-ACYLNEURAMINATE-9-PHOSPHATASE"/>
    <property type="match status" value="1"/>
</dbReference>
<evidence type="ECO:0000313" key="7">
    <source>
        <dbReference type="Proteomes" id="UP001245683"/>
    </source>
</evidence>
<dbReference type="InterPro" id="IPR006439">
    <property type="entry name" value="HAD-SF_hydro_IA"/>
</dbReference>
<dbReference type="InterPro" id="IPR023214">
    <property type="entry name" value="HAD_sf"/>
</dbReference>
<sequence>MLVIVDLDDTLCNTWGAGRKTLLKVIMYALRRRRFRLIRYFLFREYRKLESFDRYHKMDMSDVIREVLMKIYPDIQSKEVEEITSLVEKEFFSRLRLYPDALPFLEGLRKMGARVVLITDSSSEWQRKKLKMLGIEGFFDDVIISEETGYSKLTPHNFKLAVSKFGDDEVYVVGDRDETDMAGAKAIGAVGILVRRGYFKGRPSKNADYVVHDLFEALEVIRNAGWNKN</sequence>
<keyword evidence="3" id="KW-0479">Metal-binding</keyword>
<dbReference type="SFLD" id="SFLDS00003">
    <property type="entry name" value="Haloacid_Dehalogenase"/>
    <property type="match status" value="1"/>
</dbReference>
<dbReference type="RefSeq" id="WP_315343613.1">
    <property type="nucleotide sequence ID" value="NZ_JAVDZE010000010.1"/>
</dbReference>
<dbReference type="InterPro" id="IPR036412">
    <property type="entry name" value="HAD-like_sf"/>
</dbReference>
<dbReference type="AlphaFoldDB" id="A0AAE4T4K8"/>
<evidence type="ECO:0000313" key="6">
    <source>
        <dbReference type="EMBL" id="MDV3104856.1"/>
    </source>
</evidence>
<dbReference type="EC" id="3.1.3.-" evidence="6"/>
<dbReference type="SUPFAM" id="SSF56784">
    <property type="entry name" value="HAD-like"/>
    <property type="match status" value="1"/>
</dbReference>